<proteinExistence type="predicted"/>
<sequence>RIQSRDSQTFTKISNKIMTDIQIDESPILSSLRKEGDHEVVEDLGEFENIITKLLEKIEIPSIKNSLNDRLIINKITSEGVYIITISKVAQLIFNNQEHRKYIEEKLGEVMEKSIAIHLTFENKENYFARKLEGL</sequence>
<accession>K1YGM2</accession>
<evidence type="ECO:0000313" key="1">
    <source>
        <dbReference type="EMBL" id="EKD24494.1"/>
    </source>
</evidence>
<protein>
    <submittedName>
        <fullName evidence="1">Uncharacterized protein</fullName>
    </submittedName>
</protein>
<dbReference type="AlphaFoldDB" id="K1YGM2"/>
<organism evidence="1">
    <name type="scientific">uncultured bacterium</name>
    <name type="common">gcode 4</name>
    <dbReference type="NCBI Taxonomy" id="1234023"/>
    <lineage>
        <taxon>Bacteria</taxon>
        <taxon>environmental samples</taxon>
    </lineage>
</organism>
<feature type="non-terminal residue" evidence="1">
    <location>
        <position position="1"/>
    </location>
</feature>
<name>K1YGM2_9BACT</name>
<dbReference type="EMBL" id="AMFJ01036239">
    <property type="protein sequence ID" value="EKD24494.1"/>
    <property type="molecule type" value="Genomic_DNA"/>
</dbReference>
<comment type="caution">
    <text evidence="1">The sequence shown here is derived from an EMBL/GenBank/DDBJ whole genome shotgun (WGS) entry which is preliminary data.</text>
</comment>
<reference evidence="1" key="1">
    <citation type="journal article" date="2012" name="Science">
        <title>Fermentation, hydrogen, and sulfur metabolism in multiple uncultivated bacterial phyla.</title>
        <authorList>
            <person name="Wrighton K.C."/>
            <person name="Thomas B.C."/>
            <person name="Sharon I."/>
            <person name="Miller C.S."/>
            <person name="Castelle C.J."/>
            <person name="VerBerkmoes N.C."/>
            <person name="Wilkins M.J."/>
            <person name="Hettich R.L."/>
            <person name="Lipton M.S."/>
            <person name="Williams K.H."/>
            <person name="Long P.E."/>
            <person name="Banfield J.F."/>
        </authorList>
    </citation>
    <scope>NUCLEOTIDE SEQUENCE [LARGE SCALE GENOMIC DNA]</scope>
</reference>
<gene>
    <name evidence="1" type="ORF">ACD_80C00232G0004</name>
</gene>